<dbReference type="OrthoDB" id="2991366at2759"/>
<feature type="transmembrane region" description="Helical" evidence="2">
    <location>
        <begin position="516"/>
        <end position="539"/>
    </location>
</feature>
<keyword evidence="2" id="KW-0472">Membrane</keyword>
<dbReference type="AlphaFoldDB" id="A0A164TXI5"/>
<evidence type="ECO:0000313" key="3">
    <source>
        <dbReference type="EMBL" id="KZS92722.1"/>
    </source>
</evidence>
<evidence type="ECO:0000256" key="1">
    <source>
        <dbReference type="SAM" id="MobiDB-lite"/>
    </source>
</evidence>
<feature type="region of interest" description="Disordered" evidence="1">
    <location>
        <begin position="590"/>
        <end position="618"/>
    </location>
</feature>
<evidence type="ECO:0000256" key="2">
    <source>
        <dbReference type="SAM" id="Phobius"/>
    </source>
</evidence>
<dbReference type="Proteomes" id="UP000076722">
    <property type="component" value="Unassembled WGS sequence"/>
</dbReference>
<reference evidence="3 4" key="1">
    <citation type="journal article" date="2016" name="Mol. Biol. Evol.">
        <title>Comparative Genomics of Early-Diverging Mushroom-Forming Fungi Provides Insights into the Origins of Lignocellulose Decay Capabilities.</title>
        <authorList>
            <person name="Nagy L.G."/>
            <person name="Riley R."/>
            <person name="Tritt A."/>
            <person name="Adam C."/>
            <person name="Daum C."/>
            <person name="Floudas D."/>
            <person name="Sun H."/>
            <person name="Yadav J.S."/>
            <person name="Pangilinan J."/>
            <person name="Larsson K.H."/>
            <person name="Matsuura K."/>
            <person name="Barry K."/>
            <person name="Labutti K."/>
            <person name="Kuo R."/>
            <person name="Ohm R.A."/>
            <person name="Bhattacharya S.S."/>
            <person name="Shirouzu T."/>
            <person name="Yoshinaga Y."/>
            <person name="Martin F.M."/>
            <person name="Grigoriev I.V."/>
            <person name="Hibbett D.S."/>
        </authorList>
    </citation>
    <scope>NUCLEOTIDE SEQUENCE [LARGE SCALE GENOMIC DNA]</scope>
    <source>
        <strain evidence="3 4">HHB9708</strain>
    </source>
</reference>
<gene>
    <name evidence="3" type="ORF">SISNIDRAFT_509800</name>
</gene>
<name>A0A164TXI5_9AGAM</name>
<sequence length="618" mass="67118">MSESTLEAQTPRPGPKPSSHLFLKLLFVSLQYAVVIVLPFTFLIYLFIRGTPLVFKKTTENPQYTIVVVTVVSSLWTWLAKQLFSTVVEWFAAVKLGDEMKKSDVVFFAALKTGTALVKKNRRLQTLITWLAVAVLALLSAGYTTLLVPLPVTFLRTTQGWEPDFLAQDSECPSWFQSHYANVSTSICGWETIDGIDVSTCPTDNFNDLLASALNGLTNDPEDGVLVPASPTILWGIGAVPFANGTGGVIPQGPGSEPFVDTTGLWLNESTRSDISLQGLDTNVTCQSVSTVPITLSSDDFSSTATATVTCPDGSSRQWSLPFSDTGLAAIDCPGSPNVDNSGDNLLYIMTLGSTPPGVPTFGNLSCHITARIVDGKLEQGPDTGEVFEWGPSGVPPNLPPAFDIAGQSVGGLSAALLTGQTETGNDFLGTFQTLFLSIISADADVPTLVSYMLEGVILYEASFIRRLFALSLASETRRDSNVAFQPIPAPNTPCIRNFTLDYSWEESGWQAHSQLFISFVSIGLVGLAVLGMFIWILLRGSKGLNRTDVLDPVVLLGKTAHIVKKEVTKEFAEEEKEIKESALDEIKELRDDDDQEPARKSRRMRNRDWSGITDFFS</sequence>
<organism evidence="3 4">
    <name type="scientific">Sistotremastrum niveocremeum HHB9708</name>
    <dbReference type="NCBI Taxonomy" id="1314777"/>
    <lineage>
        <taxon>Eukaryota</taxon>
        <taxon>Fungi</taxon>
        <taxon>Dikarya</taxon>
        <taxon>Basidiomycota</taxon>
        <taxon>Agaricomycotina</taxon>
        <taxon>Agaricomycetes</taxon>
        <taxon>Sistotremastrales</taxon>
        <taxon>Sistotremastraceae</taxon>
        <taxon>Sertulicium</taxon>
        <taxon>Sertulicium niveocremeum</taxon>
    </lineage>
</organism>
<proteinExistence type="predicted"/>
<keyword evidence="4" id="KW-1185">Reference proteome</keyword>
<feature type="transmembrane region" description="Helical" evidence="2">
    <location>
        <begin position="21"/>
        <end position="48"/>
    </location>
</feature>
<accession>A0A164TXI5</accession>
<dbReference type="STRING" id="1314777.A0A164TXI5"/>
<dbReference type="EMBL" id="KV419409">
    <property type="protein sequence ID" value="KZS92722.1"/>
    <property type="molecule type" value="Genomic_DNA"/>
</dbReference>
<protein>
    <submittedName>
        <fullName evidence="3">Uncharacterized protein</fullName>
    </submittedName>
</protein>
<feature type="transmembrane region" description="Helical" evidence="2">
    <location>
        <begin position="127"/>
        <end position="148"/>
    </location>
</feature>
<keyword evidence="2" id="KW-0812">Transmembrane</keyword>
<evidence type="ECO:0000313" key="4">
    <source>
        <dbReference type="Proteomes" id="UP000076722"/>
    </source>
</evidence>
<keyword evidence="2" id="KW-1133">Transmembrane helix</keyword>